<accession>A0AA35R5X3</accession>
<dbReference type="Pfam" id="PF11069">
    <property type="entry name" value="CFAP298"/>
    <property type="match status" value="1"/>
</dbReference>
<comment type="caution">
    <text evidence="2">The sequence shown here is derived from an EMBL/GenBank/DDBJ whole genome shotgun (WGS) entry which is preliminary data.</text>
</comment>
<dbReference type="PANTHER" id="PTHR13238:SF0">
    <property type="entry name" value="CILIA- AND FLAGELLA-ASSOCIATED PROTEIN 298"/>
    <property type="match status" value="1"/>
</dbReference>
<dbReference type="PANTHER" id="PTHR13238">
    <property type="entry name" value="PROTEIN C21ORF59"/>
    <property type="match status" value="1"/>
</dbReference>
<evidence type="ECO:0000313" key="2">
    <source>
        <dbReference type="EMBL" id="CAI8003522.1"/>
    </source>
</evidence>
<dbReference type="Proteomes" id="UP001174909">
    <property type="component" value="Unassembled WGS sequence"/>
</dbReference>
<reference evidence="2" key="1">
    <citation type="submission" date="2023-03" db="EMBL/GenBank/DDBJ databases">
        <authorList>
            <person name="Steffen K."/>
            <person name="Cardenas P."/>
        </authorList>
    </citation>
    <scope>NUCLEOTIDE SEQUENCE</scope>
</reference>
<organism evidence="2 3">
    <name type="scientific">Geodia barretti</name>
    <name type="common">Barrett's horny sponge</name>
    <dbReference type="NCBI Taxonomy" id="519541"/>
    <lineage>
        <taxon>Eukaryota</taxon>
        <taxon>Metazoa</taxon>
        <taxon>Porifera</taxon>
        <taxon>Demospongiae</taxon>
        <taxon>Heteroscleromorpha</taxon>
        <taxon>Tetractinellida</taxon>
        <taxon>Astrophorina</taxon>
        <taxon>Geodiidae</taxon>
        <taxon>Geodia</taxon>
    </lineage>
</organism>
<keyword evidence="2" id="KW-0969">Cilium</keyword>
<keyword evidence="2" id="KW-0282">Flagellum</keyword>
<comment type="similarity">
    <text evidence="1">Belongs to the CFAP298 family.</text>
</comment>
<dbReference type="GO" id="GO:0003352">
    <property type="term" value="P:regulation of cilium movement"/>
    <property type="evidence" value="ECO:0007669"/>
    <property type="project" value="InterPro"/>
</dbReference>
<gene>
    <name evidence="2" type="ORF">GBAR_LOCUS3672</name>
</gene>
<dbReference type="EMBL" id="CASHTH010000523">
    <property type="protein sequence ID" value="CAI8003522.1"/>
    <property type="molecule type" value="Genomic_DNA"/>
</dbReference>
<evidence type="ECO:0000256" key="1">
    <source>
        <dbReference type="ARBA" id="ARBA00009619"/>
    </source>
</evidence>
<keyword evidence="2" id="KW-0966">Cell projection</keyword>
<name>A0AA35R5X3_GEOBA</name>
<sequence length="331" mass="36124">MVKLHVKRGDESQFLYETTTDTRLSQLVPHVVSLYNGRLKVDRLCQGAYAISMGRSQCALIRITIVSAPPEIELLAQHGTMLPPDMIGLTEEQVKELKLSDKWAESCVPSGGAVVNPDPVGRRNGQAPNDKMKDVLKRTISEAKSAISKTQVDAGVCMTDDIIHDALDKLRGAVTIVYPMGLPPHDPIRMEFEGTQDLSGTQVFITSPVCVCVCVCGLVSRSAGTRGGHSPALVGREAAGAKQTLRDYVGRNEKTKIVAKLQKKGQGAPGREPVFSAEEQRAMMALAHKKQEEMKRLEADESEDYLNTEWADPTGLKKTFTGAGDISWRPK</sequence>
<dbReference type="AlphaFoldDB" id="A0AA35R5X3"/>
<dbReference type="InterPro" id="IPR021298">
    <property type="entry name" value="CFAP298"/>
</dbReference>
<evidence type="ECO:0000313" key="3">
    <source>
        <dbReference type="Proteomes" id="UP001174909"/>
    </source>
</evidence>
<proteinExistence type="inferred from homology"/>
<protein>
    <submittedName>
        <fullName evidence="2">Cilia- and flagella-associated protein 298</fullName>
    </submittedName>
</protein>
<keyword evidence="3" id="KW-1185">Reference proteome</keyword>